<keyword evidence="3" id="KW-1185">Reference proteome</keyword>
<evidence type="ECO:0000313" key="3">
    <source>
        <dbReference type="Proteomes" id="UP000032458"/>
    </source>
</evidence>
<reference evidence="2 3" key="1">
    <citation type="submission" date="2014-09" db="EMBL/GenBank/DDBJ databases">
        <title>Draft genome sequence of Streptomyces natalensis ATCC 27448, producer of the antifungal pimaricin.</title>
        <authorList>
            <person name="Mendes M.V."/>
            <person name="Beites T."/>
            <person name="Pires S."/>
            <person name="Santos C.L."/>
            <person name="Moradas-Ferreira P."/>
        </authorList>
    </citation>
    <scope>NUCLEOTIDE SEQUENCE [LARGE SCALE GENOMIC DNA]</scope>
    <source>
        <strain evidence="2 3">ATCC 27448</strain>
    </source>
</reference>
<dbReference type="RefSeq" id="WP_030063805.1">
    <property type="nucleotide sequence ID" value="NZ_JRKI01000062.1"/>
</dbReference>
<dbReference type="Pfam" id="PF19809">
    <property type="entry name" value="DUF6292"/>
    <property type="match status" value="1"/>
</dbReference>
<dbReference type="AlphaFoldDB" id="A0A0D7CCE9"/>
<dbReference type="InterPro" id="IPR046259">
    <property type="entry name" value="DUF6292"/>
</dbReference>
<gene>
    <name evidence="2" type="ORF">SNA_37525</name>
</gene>
<organism evidence="2 3">
    <name type="scientific">Streptomyces natalensis ATCC 27448</name>
    <dbReference type="NCBI Taxonomy" id="1240678"/>
    <lineage>
        <taxon>Bacteria</taxon>
        <taxon>Bacillati</taxon>
        <taxon>Actinomycetota</taxon>
        <taxon>Actinomycetes</taxon>
        <taxon>Kitasatosporales</taxon>
        <taxon>Streptomycetaceae</taxon>
        <taxon>Streptomyces</taxon>
    </lineage>
</organism>
<comment type="caution">
    <text evidence="2">The sequence shown here is derived from an EMBL/GenBank/DDBJ whole genome shotgun (WGS) entry which is preliminary data.</text>
</comment>
<protein>
    <recommendedName>
        <fullName evidence="1">DUF6292 domain-containing protein</fullName>
    </recommendedName>
</protein>
<feature type="domain" description="DUF6292" evidence="1">
    <location>
        <begin position="13"/>
        <end position="106"/>
    </location>
</feature>
<evidence type="ECO:0000259" key="1">
    <source>
        <dbReference type="Pfam" id="PF19809"/>
    </source>
</evidence>
<accession>A0A0D7CCE9</accession>
<evidence type="ECO:0000313" key="2">
    <source>
        <dbReference type="EMBL" id="KIZ13706.1"/>
    </source>
</evidence>
<dbReference type="Proteomes" id="UP000032458">
    <property type="component" value="Unassembled WGS sequence"/>
</dbReference>
<dbReference type="PATRIC" id="fig|1240678.4.peg.7996"/>
<proteinExistence type="predicted"/>
<sequence>MADSTEYVSHEPYIQAVADALDAAGLTVADWGGSDDDPRDAYIEFDRAITAPAYGIETEVSLLWTEERGWMVGWGDKDSVPQNGLDWVIDLSTGVLPTPDEMAAEARTVVAKIPGPQGGPYGRYRDSCDDDNFESQLAQYAGKDR</sequence>
<name>A0A0D7CCE9_9ACTN</name>
<dbReference type="EMBL" id="JRKI01000062">
    <property type="protein sequence ID" value="KIZ13706.1"/>
    <property type="molecule type" value="Genomic_DNA"/>
</dbReference>